<feature type="compositionally biased region" description="Polar residues" evidence="1">
    <location>
        <begin position="87"/>
        <end position="110"/>
    </location>
</feature>
<feature type="compositionally biased region" description="Basic residues" evidence="1">
    <location>
        <begin position="140"/>
        <end position="150"/>
    </location>
</feature>
<organism evidence="2 3">
    <name type="scientific">Moniliophthora roreri</name>
    <name type="common">Frosty pod rot fungus</name>
    <name type="synonym">Monilia roreri</name>
    <dbReference type="NCBI Taxonomy" id="221103"/>
    <lineage>
        <taxon>Eukaryota</taxon>
        <taxon>Fungi</taxon>
        <taxon>Dikarya</taxon>
        <taxon>Basidiomycota</taxon>
        <taxon>Agaricomycotina</taxon>
        <taxon>Agaricomycetes</taxon>
        <taxon>Agaricomycetidae</taxon>
        <taxon>Agaricales</taxon>
        <taxon>Marasmiineae</taxon>
        <taxon>Marasmiaceae</taxon>
        <taxon>Moniliophthora</taxon>
    </lineage>
</organism>
<evidence type="ECO:0000313" key="2">
    <source>
        <dbReference type="EMBL" id="KTB45941.1"/>
    </source>
</evidence>
<sequence>MVSRRPICLQVSSTTPGSTPHSSIFPAAGFWSPSQKREGADVLTVRGTDTLQSYDHDHRGVNKNAQHGDALRLMLGSILAPKRPPMSHSSSGTASPAHSFSQSNNANSAPQHPASAPATPHHLFGYPHVHPYPTYPHTPSHSHSHSHPHSHFAPGHQHSHGHSLPRTPSKLGVGAEHDTNSCPSATSSHSSQHPSPIYEAPSTPGFFGPRPGRMSRSASTASSVPRLPPSSPVTSSEHHVPVESPVPVSASAPEIVVTSNQSSPTSAKLDLAPLSNGNSQPGSGTGTPKNKFIQTLEGKSAWDALIHGSFS</sequence>
<feature type="compositionally biased region" description="Low complexity" evidence="1">
    <location>
        <begin position="126"/>
        <end position="139"/>
    </location>
</feature>
<name>A0A0W0GBK9_MONRR</name>
<evidence type="ECO:0000313" key="3">
    <source>
        <dbReference type="Proteomes" id="UP000054988"/>
    </source>
</evidence>
<dbReference type="EMBL" id="LATX01000556">
    <property type="protein sequence ID" value="KTB45941.1"/>
    <property type="molecule type" value="Genomic_DNA"/>
</dbReference>
<protein>
    <submittedName>
        <fullName evidence="2">Uncharacterized protein</fullName>
    </submittedName>
</protein>
<feature type="compositionally biased region" description="Polar residues" evidence="1">
    <location>
        <begin position="257"/>
        <end position="266"/>
    </location>
</feature>
<dbReference type="AlphaFoldDB" id="A0A0W0GBK9"/>
<dbReference type="Proteomes" id="UP000054988">
    <property type="component" value="Unassembled WGS sequence"/>
</dbReference>
<proteinExistence type="predicted"/>
<gene>
    <name evidence="2" type="ORF">WG66_1485</name>
</gene>
<comment type="caution">
    <text evidence="2">The sequence shown here is derived from an EMBL/GenBank/DDBJ whole genome shotgun (WGS) entry which is preliminary data.</text>
</comment>
<feature type="region of interest" description="Disordered" evidence="1">
    <location>
        <begin position="80"/>
        <end position="291"/>
    </location>
</feature>
<evidence type="ECO:0000256" key="1">
    <source>
        <dbReference type="SAM" id="MobiDB-lite"/>
    </source>
</evidence>
<feature type="compositionally biased region" description="Low complexity" evidence="1">
    <location>
        <begin position="181"/>
        <end position="196"/>
    </location>
</feature>
<feature type="compositionally biased region" description="Polar residues" evidence="1">
    <location>
        <begin position="275"/>
        <end position="288"/>
    </location>
</feature>
<accession>A0A0W0GBK9</accession>
<feature type="compositionally biased region" description="Low complexity" evidence="1">
    <location>
        <begin position="242"/>
        <end position="254"/>
    </location>
</feature>
<reference evidence="2 3" key="1">
    <citation type="submission" date="2015-12" db="EMBL/GenBank/DDBJ databases">
        <title>Draft genome sequence of Moniliophthora roreri, the causal agent of frosty pod rot of cacao.</title>
        <authorList>
            <person name="Aime M.C."/>
            <person name="Diaz-Valderrama J.R."/>
            <person name="Kijpornyongpan T."/>
            <person name="Phillips-Mora W."/>
        </authorList>
    </citation>
    <scope>NUCLEOTIDE SEQUENCE [LARGE SCALE GENOMIC DNA]</scope>
    <source>
        <strain evidence="2 3">MCA 2952</strain>
    </source>
</reference>